<sequence length="108" mass="11430">MCASCVLSGLMCLAVVSAAASPTSKLHAAHTTFDTTIPEEYANLRNGPQMSDNIIALTSKRSDGVNGVYEKSRRRRQTESEEDGADGTNATAPDGANITSEMVCFESV</sequence>
<dbReference type="AlphaFoldDB" id="A0A0L0G597"/>
<evidence type="ECO:0000313" key="4">
    <source>
        <dbReference type="Proteomes" id="UP000054560"/>
    </source>
</evidence>
<evidence type="ECO:0008006" key="5">
    <source>
        <dbReference type="Google" id="ProtNLM"/>
    </source>
</evidence>
<proteinExistence type="predicted"/>
<feature type="region of interest" description="Disordered" evidence="1">
    <location>
        <begin position="64"/>
        <end position="96"/>
    </location>
</feature>
<evidence type="ECO:0000256" key="2">
    <source>
        <dbReference type="SAM" id="SignalP"/>
    </source>
</evidence>
<accession>A0A0L0G597</accession>
<evidence type="ECO:0000313" key="3">
    <source>
        <dbReference type="EMBL" id="KNC84074.1"/>
    </source>
</evidence>
<dbReference type="GeneID" id="25904206"/>
<dbReference type="Proteomes" id="UP000054560">
    <property type="component" value="Unassembled WGS sequence"/>
</dbReference>
<keyword evidence="2" id="KW-0732">Signal</keyword>
<evidence type="ECO:0000256" key="1">
    <source>
        <dbReference type="SAM" id="MobiDB-lite"/>
    </source>
</evidence>
<organism evidence="3 4">
    <name type="scientific">Sphaeroforma arctica JP610</name>
    <dbReference type="NCBI Taxonomy" id="667725"/>
    <lineage>
        <taxon>Eukaryota</taxon>
        <taxon>Ichthyosporea</taxon>
        <taxon>Ichthyophonida</taxon>
        <taxon>Sphaeroforma</taxon>
    </lineage>
</organism>
<reference evidence="3 4" key="1">
    <citation type="submission" date="2011-02" db="EMBL/GenBank/DDBJ databases">
        <title>The Genome Sequence of Sphaeroforma arctica JP610.</title>
        <authorList>
            <consortium name="The Broad Institute Genome Sequencing Platform"/>
            <person name="Russ C."/>
            <person name="Cuomo C."/>
            <person name="Young S.K."/>
            <person name="Zeng Q."/>
            <person name="Gargeya S."/>
            <person name="Alvarado L."/>
            <person name="Berlin A."/>
            <person name="Chapman S.B."/>
            <person name="Chen Z."/>
            <person name="Freedman E."/>
            <person name="Gellesch M."/>
            <person name="Goldberg J."/>
            <person name="Griggs A."/>
            <person name="Gujja S."/>
            <person name="Heilman E."/>
            <person name="Heiman D."/>
            <person name="Howarth C."/>
            <person name="Mehta T."/>
            <person name="Neiman D."/>
            <person name="Pearson M."/>
            <person name="Roberts A."/>
            <person name="Saif S."/>
            <person name="Shea T."/>
            <person name="Shenoy N."/>
            <person name="Sisk P."/>
            <person name="Stolte C."/>
            <person name="Sykes S."/>
            <person name="White J."/>
            <person name="Yandava C."/>
            <person name="Burger G."/>
            <person name="Gray M.W."/>
            <person name="Holland P.W.H."/>
            <person name="King N."/>
            <person name="Lang F.B.F."/>
            <person name="Roger A.J."/>
            <person name="Ruiz-Trillo I."/>
            <person name="Haas B."/>
            <person name="Nusbaum C."/>
            <person name="Birren B."/>
        </authorList>
    </citation>
    <scope>NUCLEOTIDE SEQUENCE [LARGE SCALE GENOMIC DNA]</scope>
    <source>
        <strain evidence="3 4">JP610</strain>
    </source>
</reference>
<name>A0A0L0G597_9EUKA</name>
<dbReference type="EMBL" id="KQ241790">
    <property type="protein sequence ID" value="KNC84074.1"/>
    <property type="molecule type" value="Genomic_DNA"/>
</dbReference>
<dbReference type="RefSeq" id="XP_014157976.1">
    <property type="nucleotide sequence ID" value="XM_014302501.1"/>
</dbReference>
<feature type="signal peptide" evidence="2">
    <location>
        <begin position="1"/>
        <end position="18"/>
    </location>
</feature>
<protein>
    <recommendedName>
        <fullName evidence="5">RxLR effector protein</fullName>
    </recommendedName>
</protein>
<keyword evidence="4" id="KW-1185">Reference proteome</keyword>
<gene>
    <name evidence="3" type="ORF">SARC_03702</name>
</gene>
<feature type="chain" id="PRO_5005539035" description="RxLR effector protein" evidence="2">
    <location>
        <begin position="19"/>
        <end position="108"/>
    </location>
</feature>